<evidence type="ECO:0000259" key="8">
    <source>
        <dbReference type="PROSITE" id="PS51379"/>
    </source>
</evidence>
<evidence type="ECO:0000313" key="9">
    <source>
        <dbReference type="EMBL" id="ASJ74284.1"/>
    </source>
</evidence>
<evidence type="ECO:0000259" key="7">
    <source>
        <dbReference type="PROSITE" id="PS50042"/>
    </source>
</evidence>
<dbReference type="SMART" id="SM00100">
    <property type="entry name" value="cNMP"/>
    <property type="match status" value="2"/>
</dbReference>
<dbReference type="PANTHER" id="PTHR42859:SF10">
    <property type="entry name" value="DIMETHYLSULFOXIDE REDUCTASE CHAIN B"/>
    <property type="match status" value="1"/>
</dbReference>
<feature type="domain" description="Cyclic nucleotide-binding" evidence="7">
    <location>
        <begin position="391"/>
        <end position="507"/>
    </location>
</feature>
<proteinExistence type="predicted"/>
<dbReference type="AlphaFoldDB" id="A0A2Z2P3C9"/>
<dbReference type="GO" id="GO:0046872">
    <property type="term" value="F:metal ion binding"/>
    <property type="evidence" value="ECO:0007669"/>
    <property type="project" value="UniProtKB-KW"/>
</dbReference>
<evidence type="ECO:0000313" key="10">
    <source>
        <dbReference type="Proteomes" id="UP000250079"/>
    </source>
</evidence>
<dbReference type="PANTHER" id="PTHR42859">
    <property type="entry name" value="OXIDOREDUCTASE"/>
    <property type="match status" value="1"/>
</dbReference>
<dbReference type="InterPro" id="IPR000595">
    <property type="entry name" value="cNMP-bd_dom"/>
</dbReference>
<dbReference type="KEGG" id="gai:IMCC3135_21035"/>
<dbReference type="InterPro" id="IPR050294">
    <property type="entry name" value="RnfB_subfamily"/>
</dbReference>
<keyword evidence="4" id="KW-0249">Electron transport</keyword>
<evidence type="ECO:0000256" key="2">
    <source>
        <dbReference type="ARBA" id="ARBA00022485"/>
    </source>
</evidence>
<dbReference type="Proteomes" id="UP000250079">
    <property type="component" value="Chromosome"/>
</dbReference>
<dbReference type="SUPFAM" id="SSF54862">
    <property type="entry name" value="4Fe-4S ferredoxins"/>
    <property type="match status" value="1"/>
</dbReference>
<dbReference type="SUPFAM" id="SSF51905">
    <property type="entry name" value="FAD/NAD(P)-binding domain"/>
    <property type="match status" value="1"/>
</dbReference>
<dbReference type="PROSITE" id="PS50042">
    <property type="entry name" value="CNMP_BINDING_3"/>
    <property type="match status" value="2"/>
</dbReference>
<keyword evidence="10" id="KW-1185">Reference proteome</keyword>
<evidence type="ECO:0000256" key="3">
    <source>
        <dbReference type="ARBA" id="ARBA00022723"/>
    </source>
</evidence>
<evidence type="ECO:0000256" key="6">
    <source>
        <dbReference type="ARBA" id="ARBA00023014"/>
    </source>
</evidence>
<dbReference type="EMBL" id="CP018632">
    <property type="protein sequence ID" value="ASJ74284.1"/>
    <property type="molecule type" value="Genomic_DNA"/>
</dbReference>
<dbReference type="InterPro" id="IPR036188">
    <property type="entry name" value="FAD/NAD-bd_sf"/>
</dbReference>
<evidence type="ECO:0000256" key="5">
    <source>
        <dbReference type="ARBA" id="ARBA00023004"/>
    </source>
</evidence>
<name>A0A2Z2P3C9_9GAMM</name>
<feature type="domain" description="4Fe-4S ferredoxin-type" evidence="8">
    <location>
        <begin position="709"/>
        <end position="741"/>
    </location>
</feature>
<dbReference type="Pfam" id="PF07992">
    <property type="entry name" value="Pyr_redox_2"/>
    <property type="match status" value="1"/>
</dbReference>
<dbReference type="InterPro" id="IPR018490">
    <property type="entry name" value="cNMP-bd_dom_sf"/>
</dbReference>
<dbReference type="Pfam" id="PF13247">
    <property type="entry name" value="Fer4_11"/>
    <property type="match status" value="1"/>
</dbReference>
<dbReference type="RefSeq" id="WP_088919335.1">
    <property type="nucleotide sequence ID" value="NZ_CP018632.1"/>
</dbReference>
<dbReference type="InterPro" id="IPR023753">
    <property type="entry name" value="FAD/NAD-binding_dom"/>
</dbReference>
<dbReference type="InterPro" id="IPR017896">
    <property type="entry name" value="4Fe4S_Fe-S-bd"/>
</dbReference>
<dbReference type="PROSITE" id="PS00198">
    <property type="entry name" value="4FE4S_FER_1"/>
    <property type="match status" value="1"/>
</dbReference>
<dbReference type="PROSITE" id="PS51379">
    <property type="entry name" value="4FE4S_FER_2"/>
    <property type="match status" value="3"/>
</dbReference>
<evidence type="ECO:0000256" key="1">
    <source>
        <dbReference type="ARBA" id="ARBA00022448"/>
    </source>
</evidence>
<dbReference type="OrthoDB" id="9779457at2"/>
<dbReference type="Gene3D" id="3.50.50.60">
    <property type="entry name" value="FAD/NAD(P)-binding domain"/>
    <property type="match status" value="2"/>
</dbReference>
<dbReference type="EC" id="1.-.-.-" evidence="9"/>
<dbReference type="Gene3D" id="3.30.70.20">
    <property type="match status" value="2"/>
</dbReference>
<evidence type="ECO:0000256" key="4">
    <source>
        <dbReference type="ARBA" id="ARBA00022982"/>
    </source>
</evidence>
<dbReference type="Gene3D" id="2.60.120.10">
    <property type="entry name" value="Jelly Rolls"/>
    <property type="match status" value="2"/>
</dbReference>
<sequence length="848" mass="92771">MSSHYHIAIIGSGPAGLSAAARAAQKDQEAGRNEPTHVLLEAFPLHAKTIQQYQKGKYVMAEPGYLNLRSDCEFEQGTRENILDHWSQNLTDNKVNCLYSSEVSKVTGEQGNFTIQIGNGTSLSAENIVLAIGVQGNPRKLGSPGSEHPLVQYQLDDPDEYHGEHIIVVGAGDAAIENAVALTANNKVSILNRKDEFSRAKEGNLNGILAAISDEKVALECFYSSSVKLVEPDSDDPKLLHVTLNTSEGEIKVDAHRIIARLGAIPQRAFVESMGIEFPNKKPETMPELDNHYQSNVPGIYIVGALAGYPLIKQAMNQGYDVVEFINGNEIDPADHPLLEYRFAGLPFRLDVNEQVHRLQQIIPMLSQLNSLQFRELLIESSMIASYPPGLEQKEAETRLAEIAKTLGGSKTELRITELLKEGDTLYEPGQFGTSFYTIVAGEVQIEKWLETGESVKSTLKRGEFFGEMSLLSGHPRLERASAGVGCILIETPRRIMLKLISSNEEVAAGIEWLFVVRELQRHFAPRAPTSELRALSANLEIRRMQAGEFLYEQGSEEECLYLIKSGGITLSKNVNGEEIFISQVRAGKMVGQISLMGDPIRRQSAVATVVSEAIRIDRQTFNTLMQRSDAPIATLQGYVTEQIAVDTRMEVRPEAAASMNFLMKNGLGEATNTLIIDESLCVGCDNCEKACAETHNGITRLDRREGPTFANIHIPTSCRHCEQPHCMKDCPPNAIRRAESGEVFINDSCIGCGNCQINCPYDVIRMVKPPAKKPGLISWMLLGLGTGPGESKNSQKGGSPSAVKKAVKCDACVDLPAGPACVNACPTGAAMRIGPAQFVELVEEKQR</sequence>
<feature type="domain" description="4Fe-4S ferredoxin-type" evidence="8">
    <location>
        <begin position="673"/>
        <end position="704"/>
    </location>
</feature>
<keyword evidence="9" id="KW-0560">Oxidoreductase</keyword>
<feature type="domain" description="Cyclic nucleotide-binding" evidence="7">
    <location>
        <begin position="524"/>
        <end position="626"/>
    </location>
</feature>
<organism evidence="9 10">
    <name type="scientific">Granulosicoccus antarcticus IMCC3135</name>
    <dbReference type="NCBI Taxonomy" id="1192854"/>
    <lineage>
        <taxon>Bacteria</taxon>
        <taxon>Pseudomonadati</taxon>
        <taxon>Pseudomonadota</taxon>
        <taxon>Gammaproteobacteria</taxon>
        <taxon>Chromatiales</taxon>
        <taxon>Granulosicoccaceae</taxon>
        <taxon>Granulosicoccus</taxon>
    </lineage>
</organism>
<dbReference type="GO" id="GO:0016491">
    <property type="term" value="F:oxidoreductase activity"/>
    <property type="evidence" value="ECO:0007669"/>
    <property type="project" value="UniProtKB-KW"/>
</dbReference>
<dbReference type="InterPro" id="IPR017900">
    <property type="entry name" value="4Fe4S_Fe_S_CS"/>
</dbReference>
<keyword evidence="1" id="KW-0813">Transport</keyword>
<keyword evidence="6" id="KW-0411">Iron-sulfur</keyword>
<dbReference type="SUPFAM" id="SSF51206">
    <property type="entry name" value="cAMP-binding domain-like"/>
    <property type="match status" value="2"/>
</dbReference>
<dbReference type="PRINTS" id="PR00469">
    <property type="entry name" value="PNDRDTASEII"/>
</dbReference>
<protein>
    <submittedName>
        <fullName evidence="9">Hydrogenase-4 component A</fullName>
        <ecNumber evidence="9">1.-.-.-</ecNumber>
    </submittedName>
</protein>
<gene>
    <name evidence="9" type="primary">hyfA</name>
    <name evidence="9" type="ORF">IMCC3135_21035</name>
</gene>
<reference evidence="9 10" key="1">
    <citation type="submission" date="2016-12" db="EMBL/GenBank/DDBJ databases">
        <authorList>
            <person name="Song W.-J."/>
            <person name="Kurnit D.M."/>
        </authorList>
    </citation>
    <scope>NUCLEOTIDE SEQUENCE [LARGE SCALE GENOMIC DNA]</scope>
    <source>
        <strain evidence="9 10">IMCC3135</strain>
    </source>
</reference>
<dbReference type="InterPro" id="IPR014710">
    <property type="entry name" value="RmlC-like_jellyroll"/>
</dbReference>
<keyword evidence="5" id="KW-0408">Iron</keyword>
<dbReference type="CDD" id="cd00038">
    <property type="entry name" value="CAP_ED"/>
    <property type="match status" value="2"/>
</dbReference>
<keyword evidence="3" id="KW-0479">Metal-binding</keyword>
<keyword evidence="2" id="KW-0004">4Fe-4S</keyword>
<dbReference type="GO" id="GO:0051539">
    <property type="term" value="F:4 iron, 4 sulfur cluster binding"/>
    <property type="evidence" value="ECO:0007669"/>
    <property type="project" value="UniProtKB-KW"/>
</dbReference>
<accession>A0A2Z2P3C9</accession>
<feature type="domain" description="4Fe-4S ferredoxin-type" evidence="8">
    <location>
        <begin position="742"/>
        <end position="770"/>
    </location>
</feature>
<dbReference type="PRINTS" id="PR00368">
    <property type="entry name" value="FADPNR"/>
</dbReference>
<dbReference type="CDD" id="cd16367">
    <property type="entry name" value="DMSOR_beta_like"/>
    <property type="match status" value="1"/>
</dbReference>
<dbReference type="Pfam" id="PF00027">
    <property type="entry name" value="cNMP_binding"/>
    <property type="match status" value="2"/>
</dbReference>